<feature type="compositionally biased region" description="Low complexity" evidence="1">
    <location>
        <begin position="21"/>
        <end position="62"/>
    </location>
</feature>
<evidence type="ECO:0000313" key="4">
    <source>
        <dbReference type="Proteomes" id="UP001139485"/>
    </source>
</evidence>
<comment type="caution">
    <text evidence="3">The sequence shown here is derived from an EMBL/GenBank/DDBJ whole genome shotgun (WGS) entry which is preliminary data.</text>
</comment>
<feature type="region of interest" description="Disordered" evidence="1">
    <location>
        <begin position="19"/>
        <end position="90"/>
    </location>
</feature>
<protein>
    <recommendedName>
        <fullName evidence="5">DUF4352 domain-containing protein</fullName>
    </recommendedName>
</protein>
<gene>
    <name evidence="3" type="ORF">M8330_18805</name>
</gene>
<feature type="chain" id="PRO_5040874846" description="DUF4352 domain-containing protein" evidence="2">
    <location>
        <begin position="19"/>
        <end position="189"/>
    </location>
</feature>
<keyword evidence="4" id="KW-1185">Reference proteome</keyword>
<reference evidence="3" key="1">
    <citation type="submission" date="2022-05" db="EMBL/GenBank/DDBJ databases">
        <authorList>
            <person name="Tuo L."/>
        </authorList>
    </citation>
    <scope>NUCLEOTIDE SEQUENCE</scope>
    <source>
        <strain evidence="3">BSK12Z-4</strain>
    </source>
</reference>
<keyword evidence="2" id="KW-0732">Signal</keyword>
<proteinExistence type="predicted"/>
<evidence type="ECO:0000256" key="1">
    <source>
        <dbReference type="SAM" id="MobiDB-lite"/>
    </source>
</evidence>
<dbReference type="PROSITE" id="PS51257">
    <property type="entry name" value="PROKAR_LIPOPROTEIN"/>
    <property type="match status" value="1"/>
</dbReference>
<dbReference type="RefSeq" id="WP_250828573.1">
    <property type="nucleotide sequence ID" value="NZ_JAMOIL010000033.1"/>
</dbReference>
<feature type="signal peptide" evidence="2">
    <location>
        <begin position="1"/>
        <end position="18"/>
    </location>
</feature>
<dbReference type="Proteomes" id="UP001139485">
    <property type="component" value="Unassembled WGS sequence"/>
</dbReference>
<dbReference type="AlphaFoldDB" id="A0A9X2DAJ7"/>
<dbReference type="EMBL" id="JAMOIL010000033">
    <property type="protein sequence ID" value="MCM0622347.1"/>
    <property type="molecule type" value="Genomic_DNA"/>
</dbReference>
<organism evidence="3 4">
    <name type="scientific">Nocardioides bruguierae</name>
    <dbReference type="NCBI Taxonomy" id="2945102"/>
    <lineage>
        <taxon>Bacteria</taxon>
        <taxon>Bacillati</taxon>
        <taxon>Actinomycetota</taxon>
        <taxon>Actinomycetes</taxon>
        <taxon>Propionibacteriales</taxon>
        <taxon>Nocardioidaceae</taxon>
        <taxon>Nocardioides</taxon>
    </lineage>
</organism>
<evidence type="ECO:0008006" key="5">
    <source>
        <dbReference type="Google" id="ProtNLM"/>
    </source>
</evidence>
<evidence type="ECO:0000256" key="2">
    <source>
        <dbReference type="SAM" id="SignalP"/>
    </source>
</evidence>
<name>A0A9X2DAJ7_9ACTN</name>
<sequence length="189" mass="20065">MRLLAPLAALLMLVTACGSDSSSTPAPSVTVTATTTATTTATASETASASPAEPSTSSTPEADPADRRTWRTPETTITVKRSRQDVSEYGKQPGTRLDAVLVRTCIKVTGGGSVSWSPWSLVDKRDGRYPASSSTWSDFPLPEYPFAGVQIGEGECAQGWIVFRVPAKCGKAVALVYDNGSRQHRWNLG</sequence>
<evidence type="ECO:0000313" key="3">
    <source>
        <dbReference type="EMBL" id="MCM0622347.1"/>
    </source>
</evidence>
<accession>A0A9X2DAJ7</accession>